<accession>A0A0A8YBS4</accession>
<reference evidence="1" key="1">
    <citation type="submission" date="2014-09" db="EMBL/GenBank/DDBJ databases">
        <authorList>
            <person name="Magalhaes I.L.F."/>
            <person name="Oliveira U."/>
            <person name="Santos F.R."/>
            <person name="Vidigal T.H.D.A."/>
            <person name="Brescovit A.D."/>
            <person name="Santos A.J."/>
        </authorList>
    </citation>
    <scope>NUCLEOTIDE SEQUENCE</scope>
    <source>
        <tissue evidence="1">Shoot tissue taken approximately 20 cm above the soil surface</tissue>
    </source>
</reference>
<dbReference type="AlphaFoldDB" id="A0A0A8YBS4"/>
<reference evidence="1" key="2">
    <citation type="journal article" date="2015" name="Data Brief">
        <title>Shoot transcriptome of the giant reed, Arundo donax.</title>
        <authorList>
            <person name="Barrero R.A."/>
            <person name="Guerrero F.D."/>
            <person name="Moolhuijzen P."/>
            <person name="Goolsby J.A."/>
            <person name="Tidwell J."/>
            <person name="Bellgard S.E."/>
            <person name="Bellgard M.I."/>
        </authorList>
    </citation>
    <scope>NUCLEOTIDE SEQUENCE</scope>
    <source>
        <tissue evidence="1">Shoot tissue taken approximately 20 cm above the soil surface</tissue>
    </source>
</reference>
<evidence type="ECO:0000313" key="1">
    <source>
        <dbReference type="EMBL" id="JAD20927.1"/>
    </source>
</evidence>
<dbReference type="EMBL" id="GBRH01276968">
    <property type="protein sequence ID" value="JAD20927.1"/>
    <property type="molecule type" value="Transcribed_RNA"/>
</dbReference>
<protein>
    <submittedName>
        <fullName evidence="1">Uncharacterized protein</fullName>
    </submittedName>
</protein>
<organism evidence="1">
    <name type="scientific">Arundo donax</name>
    <name type="common">Giant reed</name>
    <name type="synonym">Donax arundinaceus</name>
    <dbReference type="NCBI Taxonomy" id="35708"/>
    <lineage>
        <taxon>Eukaryota</taxon>
        <taxon>Viridiplantae</taxon>
        <taxon>Streptophyta</taxon>
        <taxon>Embryophyta</taxon>
        <taxon>Tracheophyta</taxon>
        <taxon>Spermatophyta</taxon>
        <taxon>Magnoliopsida</taxon>
        <taxon>Liliopsida</taxon>
        <taxon>Poales</taxon>
        <taxon>Poaceae</taxon>
        <taxon>PACMAD clade</taxon>
        <taxon>Arundinoideae</taxon>
        <taxon>Arundineae</taxon>
        <taxon>Arundo</taxon>
    </lineage>
</organism>
<proteinExistence type="predicted"/>
<name>A0A0A8YBS4_ARUDO</name>
<sequence>MEVLAPELDHGGYGEVLASKLGHVDSSGGGTRLQLRCIEPARSFF</sequence>